<protein>
    <submittedName>
        <fullName evidence="1">Uncharacterized protein</fullName>
    </submittedName>
</protein>
<name>A0A2N3X283_9PSEU</name>
<organism evidence="1 2">
    <name type="scientific">Amycolatopsis echigonensis</name>
    <dbReference type="NCBI Taxonomy" id="2576905"/>
    <lineage>
        <taxon>Bacteria</taxon>
        <taxon>Bacillati</taxon>
        <taxon>Actinomycetota</taxon>
        <taxon>Actinomycetes</taxon>
        <taxon>Pseudonocardiales</taxon>
        <taxon>Pseudonocardiaceae</taxon>
        <taxon>Amycolatopsis</taxon>
    </lineage>
</organism>
<sequence>MSAQQIYDNFAIGVDLGGIQHAADCTTLFQARHVRFLARMLRS</sequence>
<evidence type="ECO:0000313" key="2">
    <source>
        <dbReference type="Proteomes" id="UP000233750"/>
    </source>
</evidence>
<evidence type="ECO:0000313" key="1">
    <source>
        <dbReference type="EMBL" id="PKW00231.1"/>
    </source>
</evidence>
<dbReference type="EMBL" id="PJMY01000001">
    <property type="protein sequence ID" value="PKW00231.1"/>
    <property type="molecule type" value="Genomic_DNA"/>
</dbReference>
<reference evidence="1 2" key="1">
    <citation type="submission" date="2017-12" db="EMBL/GenBank/DDBJ databases">
        <title>Sequencing the genomes of 1000 Actinobacteria strains.</title>
        <authorList>
            <person name="Klenk H.-P."/>
        </authorList>
    </citation>
    <scope>NUCLEOTIDE SEQUENCE [LARGE SCALE GENOMIC DNA]</scope>
    <source>
        <strain evidence="1 2">DSM 45165</strain>
    </source>
</reference>
<keyword evidence="2" id="KW-1185">Reference proteome</keyword>
<dbReference type="AlphaFoldDB" id="A0A2N3X283"/>
<accession>A0A2N3X283</accession>
<dbReference type="Proteomes" id="UP000233750">
    <property type="component" value="Unassembled WGS sequence"/>
</dbReference>
<gene>
    <name evidence="1" type="ORF">ATK30_0322</name>
</gene>
<proteinExistence type="predicted"/>
<comment type="caution">
    <text evidence="1">The sequence shown here is derived from an EMBL/GenBank/DDBJ whole genome shotgun (WGS) entry which is preliminary data.</text>
</comment>